<dbReference type="Pfam" id="PF23437">
    <property type="entry name" value="DUF7122"/>
    <property type="match status" value="1"/>
</dbReference>
<proteinExistence type="predicted"/>
<comment type="caution">
    <text evidence="3">The sequence shown here is derived from an EMBL/GenBank/DDBJ whole genome shotgun (WGS) entry which is preliminary data.</text>
</comment>
<keyword evidence="4" id="KW-1185">Reference proteome</keyword>
<dbReference type="AlphaFoldDB" id="A0ABD5ZQL9"/>
<evidence type="ECO:0000313" key="3">
    <source>
        <dbReference type="EMBL" id="MFC7235849.1"/>
    </source>
</evidence>
<evidence type="ECO:0000259" key="2">
    <source>
        <dbReference type="Pfam" id="PF23437"/>
    </source>
</evidence>
<dbReference type="EMBL" id="JBHTAP010000001">
    <property type="protein sequence ID" value="MFC7235849.1"/>
    <property type="molecule type" value="Genomic_DNA"/>
</dbReference>
<organism evidence="3 4">
    <name type="scientific">Halosegnis marinus</name>
    <dbReference type="NCBI Taxonomy" id="3034023"/>
    <lineage>
        <taxon>Archaea</taxon>
        <taxon>Methanobacteriati</taxon>
        <taxon>Methanobacteriota</taxon>
        <taxon>Stenosarchaea group</taxon>
        <taxon>Halobacteria</taxon>
        <taxon>Halobacteriales</taxon>
        <taxon>Natronomonadaceae</taxon>
        <taxon>Halosegnis</taxon>
    </lineage>
</organism>
<dbReference type="RefSeq" id="WP_276233990.1">
    <property type="nucleotide sequence ID" value="NZ_CP119802.1"/>
</dbReference>
<protein>
    <recommendedName>
        <fullName evidence="2">DUF7122 domain-containing protein</fullName>
    </recommendedName>
</protein>
<feature type="region of interest" description="Disordered" evidence="1">
    <location>
        <begin position="1"/>
        <end position="23"/>
    </location>
</feature>
<evidence type="ECO:0000313" key="4">
    <source>
        <dbReference type="Proteomes" id="UP001596398"/>
    </source>
</evidence>
<accession>A0ABD5ZQL9</accession>
<dbReference type="GeneID" id="79267547"/>
<gene>
    <name evidence="3" type="ORF">ACFQJ4_11025</name>
</gene>
<reference evidence="3 4" key="1">
    <citation type="journal article" date="2019" name="Int. J. Syst. Evol. Microbiol.">
        <title>The Global Catalogue of Microorganisms (GCM) 10K type strain sequencing project: providing services to taxonomists for standard genome sequencing and annotation.</title>
        <authorList>
            <consortium name="The Broad Institute Genomics Platform"/>
            <consortium name="The Broad Institute Genome Sequencing Center for Infectious Disease"/>
            <person name="Wu L."/>
            <person name="Ma J."/>
        </authorList>
    </citation>
    <scope>NUCLEOTIDE SEQUENCE [LARGE SCALE GENOMIC DNA]</scope>
    <source>
        <strain evidence="3 4">DT85</strain>
    </source>
</reference>
<name>A0ABD5ZQL9_9EURY</name>
<feature type="domain" description="DUF7122" evidence="2">
    <location>
        <begin position="2"/>
        <end position="75"/>
    </location>
</feature>
<dbReference type="InterPro" id="IPR055546">
    <property type="entry name" value="DUF7122"/>
</dbReference>
<sequence>MRENDGHRFGRLPATDADREVADRPSREAVVAFWRDRYGIPEDTWADYTFWERGSGKIWAFRGEVPSPARIQGLGMAVLRTDGEHWKPTTNAAQRFGGLATDCVIHLDEAEAKAFLAGHDRTIERWDGDWGYLVATHDIGGAPEPIGVGLYLHDELRSQIPKGTRRDL</sequence>
<evidence type="ECO:0000256" key="1">
    <source>
        <dbReference type="SAM" id="MobiDB-lite"/>
    </source>
</evidence>
<dbReference type="Proteomes" id="UP001596398">
    <property type="component" value="Unassembled WGS sequence"/>
</dbReference>